<accession>A0A0E3VWZ4</accession>
<reference evidence="1 2" key="1">
    <citation type="submission" date="2014-11" db="EMBL/GenBank/DDBJ databases">
        <title>Symbiosis island explosion on the genome of extra-slow-growing strains of soybean bradyrhizobia with massive insertion sequences.</title>
        <authorList>
            <person name="Iida T."/>
            <person name="Minamisawa K."/>
        </authorList>
    </citation>
    <scope>NUCLEOTIDE SEQUENCE [LARGE SCALE GENOMIC DNA]</scope>
    <source>
        <strain evidence="1 2">NK6</strain>
    </source>
</reference>
<sequence length="67" mass="7416">MCIYFPDLLLVCGCPDCGVCVDRELPFPPPTTISARDMRWRKLLASRHFVAVAIEAPLADTPVIRSA</sequence>
<name>A0A0E3VWZ4_9BRAD</name>
<dbReference type="RefSeq" id="WP_060911879.1">
    <property type="nucleotide sequence ID" value="NZ_AP022639.1"/>
</dbReference>
<dbReference type="EMBL" id="AP014685">
    <property type="protein sequence ID" value="BAR61765.1"/>
    <property type="molecule type" value="Genomic_DNA"/>
</dbReference>
<gene>
    <name evidence="1" type="ORF">NK6_8616</name>
</gene>
<proteinExistence type="predicted"/>
<protein>
    <submittedName>
        <fullName evidence="1">Uncharacterized protein</fullName>
    </submittedName>
</protein>
<evidence type="ECO:0000313" key="2">
    <source>
        <dbReference type="Proteomes" id="UP000063308"/>
    </source>
</evidence>
<dbReference type="AlphaFoldDB" id="A0A0E3VWZ4"/>
<dbReference type="Proteomes" id="UP000063308">
    <property type="component" value="Chromosome"/>
</dbReference>
<organism evidence="1 2">
    <name type="scientific">Bradyrhizobium diazoefficiens</name>
    <dbReference type="NCBI Taxonomy" id="1355477"/>
    <lineage>
        <taxon>Bacteria</taxon>
        <taxon>Pseudomonadati</taxon>
        <taxon>Pseudomonadota</taxon>
        <taxon>Alphaproteobacteria</taxon>
        <taxon>Hyphomicrobiales</taxon>
        <taxon>Nitrobacteraceae</taxon>
        <taxon>Bradyrhizobium</taxon>
    </lineage>
</organism>
<evidence type="ECO:0000313" key="1">
    <source>
        <dbReference type="EMBL" id="BAR61765.1"/>
    </source>
</evidence>